<accession>A0A558G1E2</accession>
<dbReference type="PRINTS" id="PR00455">
    <property type="entry name" value="HTHTETR"/>
</dbReference>
<dbReference type="AlphaFoldDB" id="A0A558G1E2"/>
<dbReference type="Proteomes" id="UP000320212">
    <property type="component" value="Unassembled WGS sequence"/>
</dbReference>
<evidence type="ECO:0000256" key="2">
    <source>
        <dbReference type="PROSITE-ProRule" id="PRU00335"/>
    </source>
</evidence>
<dbReference type="PANTHER" id="PTHR43479:SF11">
    <property type="entry name" value="ACREF_ENVCD OPERON REPRESSOR-RELATED"/>
    <property type="match status" value="1"/>
</dbReference>
<dbReference type="PROSITE" id="PS50977">
    <property type="entry name" value="HTH_TETR_2"/>
    <property type="match status" value="1"/>
</dbReference>
<proteinExistence type="predicted"/>
<dbReference type="Pfam" id="PF00440">
    <property type="entry name" value="TetR_N"/>
    <property type="match status" value="1"/>
</dbReference>
<dbReference type="PANTHER" id="PTHR43479">
    <property type="entry name" value="ACREF/ENVCD OPERON REPRESSOR-RELATED"/>
    <property type="match status" value="1"/>
</dbReference>
<dbReference type="EMBL" id="VMTR01000212">
    <property type="protein sequence ID" value="TVT91505.1"/>
    <property type="molecule type" value="Genomic_DNA"/>
</dbReference>
<dbReference type="InterPro" id="IPR009057">
    <property type="entry name" value="Homeodomain-like_sf"/>
</dbReference>
<dbReference type="InterPro" id="IPR050624">
    <property type="entry name" value="HTH-type_Tx_Regulator"/>
</dbReference>
<dbReference type="GO" id="GO:0003677">
    <property type="term" value="F:DNA binding"/>
    <property type="evidence" value="ECO:0007669"/>
    <property type="project" value="UniProtKB-UniRule"/>
</dbReference>
<feature type="domain" description="HTH tetR-type" evidence="3">
    <location>
        <begin position="13"/>
        <end position="58"/>
    </location>
</feature>
<protein>
    <submittedName>
        <fullName evidence="4">TetR/AcrR family transcriptional regulator</fullName>
    </submittedName>
</protein>
<dbReference type="RefSeq" id="WP_144859504.1">
    <property type="nucleotide sequence ID" value="NZ_VMTR01000212.1"/>
</dbReference>
<evidence type="ECO:0000256" key="1">
    <source>
        <dbReference type="ARBA" id="ARBA00023125"/>
    </source>
</evidence>
<evidence type="ECO:0000313" key="5">
    <source>
        <dbReference type="Proteomes" id="UP000320212"/>
    </source>
</evidence>
<dbReference type="SUPFAM" id="SSF46689">
    <property type="entry name" value="Homeodomain-like"/>
    <property type="match status" value="1"/>
</dbReference>
<dbReference type="InterPro" id="IPR001647">
    <property type="entry name" value="HTH_TetR"/>
</dbReference>
<feature type="non-terminal residue" evidence="4">
    <location>
        <position position="58"/>
    </location>
</feature>
<name>A0A558G1E2_HALVO</name>
<evidence type="ECO:0000313" key="4">
    <source>
        <dbReference type="EMBL" id="TVT91505.1"/>
    </source>
</evidence>
<keyword evidence="1 2" id="KW-0238">DNA-binding</keyword>
<reference evidence="4 5" key="1">
    <citation type="submission" date="2019-07" db="EMBL/GenBank/DDBJ databases">
        <title>Draft genome sequence of Haloferax volcanii SS0101, isolated from salt farm in Samut Sakhon, Thailand.</title>
        <authorList>
            <person name="Wanthongcharoen S."/>
            <person name="Yamprayoonswat W."/>
            <person name="Ruangsuj P."/>
            <person name="Thongpramul N."/>
            <person name="Jumpathong W."/>
            <person name="Sittihan S."/>
            <person name="Kanjanavas P."/>
            <person name="Yasawong M."/>
        </authorList>
    </citation>
    <scope>NUCLEOTIDE SEQUENCE [LARGE SCALE GENOMIC DNA]</scope>
    <source>
        <strain evidence="4 5">SS0101</strain>
    </source>
</reference>
<organism evidence="4 5">
    <name type="scientific">Haloferax volcanii</name>
    <name type="common">Halobacterium volcanii</name>
    <dbReference type="NCBI Taxonomy" id="2246"/>
    <lineage>
        <taxon>Archaea</taxon>
        <taxon>Methanobacteriati</taxon>
        <taxon>Methanobacteriota</taxon>
        <taxon>Stenosarchaea group</taxon>
        <taxon>Halobacteria</taxon>
        <taxon>Halobacteriales</taxon>
        <taxon>Haloferacaceae</taxon>
        <taxon>Haloferax</taxon>
    </lineage>
</organism>
<feature type="DNA-binding region" description="H-T-H motif" evidence="2">
    <location>
        <begin position="36"/>
        <end position="55"/>
    </location>
</feature>
<comment type="caution">
    <text evidence="4">The sequence shown here is derived from an EMBL/GenBank/DDBJ whole genome shotgun (WGS) entry which is preliminary data.</text>
</comment>
<gene>
    <name evidence="4" type="ORF">FQA18_17510</name>
</gene>
<evidence type="ECO:0000259" key="3">
    <source>
        <dbReference type="PROSITE" id="PS50977"/>
    </source>
</evidence>
<dbReference type="InterPro" id="IPR001387">
    <property type="entry name" value="Cro/C1-type_HTH"/>
</dbReference>
<dbReference type="CDD" id="cd00093">
    <property type="entry name" value="HTH_XRE"/>
    <property type="match status" value="1"/>
</dbReference>
<dbReference type="Gene3D" id="1.10.357.10">
    <property type="entry name" value="Tetracycline Repressor, domain 2"/>
    <property type="match status" value="1"/>
</dbReference>
<sequence>MTYFSDSADSDRHQTQQAILEATHQILLESGYNGISISQIADRVGISKSVIYHYYDDK</sequence>